<protein>
    <submittedName>
        <fullName evidence="6">Uncharacterized protein</fullName>
    </submittedName>
</protein>
<keyword evidence="3" id="KW-0863">Zinc-finger</keyword>
<name>A0A813ZXK7_9BILA</name>
<organism evidence="6 7">
    <name type="scientific">Brachionus calyciflorus</name>
    <dbReference type="NCBI Taxonomy" id="104777"/>
    <lineage>
        <taxon>Eukaryota</taxon>
        <taxon>Metazoa</taxon>
        <taxon>Spiralia</taxon>
        <taxon>Gnathifera</taxon>
        <taxon>Rotifera</taxon>
        <taxon>Eurotatoria</taxon>
        <taxon>Monogononta</taxon>
        <taxon>Pseudotrocha</taxon>
        <taxon>Ploima</taxon>
        <taxon>Brachionidae</taxon>
        <taxon>Brachionus</taxon>
    </lineage>
</organism>
<dbReference type="InterPro" id="IPR052035">
    <property type="entry name" value="ZnF_BED_domain_contain"/>
</dbReference>
<comment type="caution">
    <text evidence="6">The sequence shown here is derived from an EMBL/GenBank/DDBJ whole genome shotgun (WGS) entry which is preliminary data.</text>
</comment>
<comment type="subcellular location">
    <subcellularLocation>
        <location evidence="1">Nucleus</location>
    </subcellularLocation>
</comment>
<dbReference type="PANTHER" id="PTHR46481:SF10">
    <property type="entry name" value="ZINC FINGER BED DOMAIN-CONTAINING PROTEIN 39"/>
    <property type="match status" value="1"/>
</dbReference>
<keyword evidence="4" id="KW-0862">Zinc</keyword>
<keyword evidence="5" id="KW-0539">Nucleus</keyword>
<keyword evidence="7" id="KW-1185">Reference proteome</keyword>
<proteinExistence type="predicted"/>
<evidence type="ECO:0000313" key="6">
    <source>
        <dbReference type="EMBL" id="CAF0904500.1"/>
    </source>
</evidence>
<evidence type="ECO:0000256" key="2">
    <source>
        <dbReference type="ARBA" id="ARBA00022723"/>
    </source>
</evidence>
<dbReference type="GO" id="GO:0008270">
    <property type="term" value="F:zinc ion binding"/>
    <property type="evidence" value="ECO:0007669"/>
    <property type="project" value="UniProtKB-KW"/>
</dbReference>
<accession>A0A813ZXK7</accession>
<dbReference type="GO" id="GO:0005634">
    <property type="term" value="C:nucleus"/>
    <property type="evidence" value="ECO:0007669"/>
    <property type="project" value="UniProtKB-SubCell"/>
</dbReference>
<evidence type="ECO:0000313" key="7">
    <source>
        <dbReference type="Proteomes" id="UP000663879"/>
    </source>
</evidence>
<dbReference type="AlphaFoldDB" id="A0A813ZXK7"/>
<dbReference type="Proteomes" id="UP000663879">
    <property type="component" value="Unassembled WGS sequence"/>
</dbReference>
<dbReference type="EMBL" id="CAJNOC010001975">
    <property type="protein sequence ID" value="CAF0904500.1"/>
    <property type="molecule type" value="Genomic_DNA"/>
</dbReference>
<evidence type="ECO:0000256" key="4">
    <source>
        <dbReference type="ARBA" id="ARBA00022833"/>
    </source>
</evidence>
<evidence type="ECO:0000256" key="3">
    <source>
        <dbReference type="ARBA" id="ARBA00022771"/>
    </source>
</evidence>
<gene>
    <name evidence="6" type="ORF">OXX778_LOCUS11573</name>
</gene>
<dbReference type="PANTHER" id="PTHR46481">
    <property type="entry name" value="ZINC FINGER BED DOMAIN-CONTAINING PROTEIN 4"/>
    <property type="match status" value="1"/>
</dbReference>
<evidence type="ECO:0000256" key="5">
    <source>
        <dbReference type="ARBA" id="ARBA00023242"/>
    </source>
</evidence>
<reference evidence="6" key="1">
    <citation type="submission" date="2021-02" db="EMBL/GenBank/DDBJ databases">
        <authorList>
            <person name="Nowell W R."/>
        </authorList>
    </citation>
    <scope>NUCLEOTIDE SEQUENCE</scope>
    <source>
        <strain evidence="6">Ploen Becks lab</strain>
    </source>
</reference>
<evidence type="ECO:0000256" key="1">
    <source>
        <dbReference type="ARBA" id="ARBA00004123"/>
    </source>
</evidence>
<sequence>MTITSFQGRKRKRSKTSWVWKYFTLDSVTNLNSCDLSDYNRNHDKSSTYMSDHLRRHHSISSELIQYNSKQKLYCNSSNSKTIYYSESESEPEEKIPKITEKNDTNVYLSTTKRAKINEKMKKFLIATDQPISLVERDEFKELLKELNGN</sequence>
<keyword evidence="2" id="KW-0479">Metal-binding</keyword>